<evidence type="ECO:0000256" key="9">
    <source>
        <dbReference type="ARBA" id="ARBA00048141"/>
    </source>
</evidence>
<dbReference type="InterPro" id="IPR004662">
    <property type="entry name" value="AcgluKinase_fam"/>
</dbReference>
<dbReference type="GO" id="GO:0005524">
    <property type="term" value="F:ATP binding"/>
    <property type="evidence" value="ECO:0007669"/>
    <property type="project" value="UniProtKB-KW"/>
</dbReference>
<comment type="catalytic activity">
    <reaction evidence="9">
        <text>N-acetyl-L-glutamate + ATP = N-acetyl-L-glutamyl 5-phosphate + ADP</text>
        <dbReference type="Rhea" id="RHEA:14629"/>
        <dbReference type="ChEBI" id="CHEBI:30616"/>
        <dbReference type="ChEBI" id="CHEBI:44337"/>
        <dbReference type="ChEBI" id="CHEBI:57936"/>
        <dbReference type="ChEBI" id="CHEBI:456216"/>
        <dbReference type="EC" id="2.7.2.8"/>
    </reaction>
</comment>
<comment type="pathway">
    <text evidence="1">Amino-acid biosynthesis; L-arginine biosynthesis; N(2)-acetyl-L-ornithine from L-glutamate: step 2/4.</text>
</comment>
<dbReference type="EMBL" id="QZJW01000019">
    <property type="protein sequence ID" value="RJO61399.1"/>
    <property type="molecule type" value="Genomic_DNA"/>
</dbReference>
<dbReference type="InterPro" id="IPR036393">
    <property type="entry name" value="AceGlu_kinase-like_sf"/>
</dbReference>
<evidence type="ECO:0000256" key="5">
    <source>
        <dbReference type="ARBA" id="ARBA00022679"/>
    </source>
</evidence>
<dbReference type="PANTHER" id="PTHR23342:SF0">
    <property type="entry name" value="N-ACETYLGLUTAMATE SYNTHASE, MITOCHONDRIAL"/>
    <property type="match status" value="1"/>
</dbReference>
<reference evidence="11 12" key="1">
    <citation type="journal article" date="2017" name="ISME J.">
        <title>Energy and carbon metabolisms in a deep terrestrial subsurface fluid microbial community.</title>
        <authorList>
            <person name="Momper L."/>
            <person name="Jungbluth S.P."/>
            <person name="Lee M.D."/>
            <person name="Amend J.P."/>
        </authorList>
    </citation>
    <scope>NUCLEOTIDE SEQUENCE [LARGE SCALE GENOMIC DNA]</scope>
    <source>
        <strain evidence="11">SURF_29</strain>
    </source>
</reference>
<dbReference type="AlphaFoldDB" id="A0A419DE64"/>
<keyword evidence="5" id="KW-0808">Transferase</keyword>
<accession>A0A419DE64</accession>
<protein>
    <recommendedName>
        <fullName evidence="2">acetylglutamate kinase</fullName>
        <ecNumber evidence="2">2.7.2.8</ecNumber>
    </recommendedName>
</protein>
<name>A0A419DE64_9BACT</name>
<evidence type="ECO:0000256" key="2">
    <source>
        <dbReference type="ARBA" id="ARBA00013065"/>
    </source>
</evidence>
<evidence type="ECO:0000256" key="7">
    <source>
        <dbReference type="ARBA" id="ARBA00022777"/>
    </source>
</evidence>
<evidence type="ECO:0000313" key="11">
    <source>
        <dbReference type="EMBL" id="RJO61399.1"/>
    </source>
</evidence>
<keyword evidence="8" id="KW-0067">ATP-binding</keyword>
<comment type="caution">
    <text evidence="11">The sequence shown here is derived from an EMBL/GenBank/DDBJ whole genome shotgun (WGS) entry which is preliminary data.</text>
</comment>
<evidence type="ECO:0000256" key="3">
    <source>
        <dbReference type="ARBA" id="ARBA00022571"/>
    </source>
</evidence>
<dbReference type="SUPFAM" id="SSF53633">
    <property type="entry name" value="Carbamate kinase-like"/>
    <property type="match status" value="1"/>
</dbReference>
<dbReference type="EC" id="2.7.2.8" evidence="2"/>
<keyword evidence="4" id="KW-0028">Amino-acid biosynthesis</keyword>
<gene>
    <name evidence="11" type="ORF">C4544_02680</name>
</gene>
<dbReference type="Pfam" id="PF00696">
    <property type="entry name" value="AA_kinase"/>
    <property type="match status" value="1"/>
</dbReference>
<dbReference type="Gene3D" id="3.40.1160.10">
    <property type="entry name" value="Acetylglutamate kinase-like"/>
    <property type="match status" value="1"/>
</dbReference>
<keyword evidence="3" id="KW-0055">Arginine biosynthesis</keyword>
<dbReference type="InterPro" id="IPR001048">
    <property type="entry name" value="Asp/Glu/Uridylate_kinase"/>
</dbReference>
<dbReference type="GO" id="GO:0006526">
    <property type="term" value="P:L-arginine biosynthetic process"/>
    <property type="evidence" value="ECO:0007669"/>
    <property type="project" value="UniProtKB-KW"/>
</dbReference>
<keyword evidence="7 11" id="KW-0418">Kinase</keyword>
<evidence type="ECO:0000256" key="1">
    <source>
        <dbReference type="ARBA" id="ARBA00004828"/>
    </source>
</evidence>
<dbReference type="PIRSF" id="PIRSF000728">
    <property type="entry name" value="NAGK"/>
    <property type="match status" value="1"/>
</dbReference>
<keyword evidence="6" id="KW-0547">Nucleotide-binding</keyword>
<organism evidence="11 12">
    <name type="scientific">candidate division WS5 bacterium</name>
    <dbReference type="NCBI Taxonomy" id="2093353"/>
    <lineage>
        <taxon>Bacteria</taxon>
        <taxon>candidate division WS5</taxon>
    </lineage>
</organism>
<evidence type="ECO:0000313" key="12">
    <source>
        <dbReference type="Proteomes" id="UP000285655"/>
    </source>
</evidence>
<evidence type="ECO:0000256" key="8">
    <source>
        <dbReference type="ARBA" id="ARBA00022840"/>
    </source>
</evidence>
<evidence type="ECO:0000256" key="4">
    <source>
        <dbReference type="ARBA" id="ARBA00022605"/>
    </source>
</evidence>
<proteinExistence type="predicted"/>
<feature type="domain" description="Aspartate/glutamate/uridylate kinase" evidence="10">
    <location>
        <begin position="24"/>
        <end position="248"/>
    </location>
</feature>
<dbReference type="GO" id="GO:0005737">
    <property type="term" value="C:cytoplasm"/>
    <property type="evidence" value="ECO:0007669"/>
    <property type="project" value="InterPro"/>
</dbReference>
<dbReference type="GO" id="GO:0003991">
    <property type="term" value="F:acetylglutamate kinase activity"/>
    <property type="evidence" value="ECO:0007669"/>
    <property type="project" value="UniProtKB-EC"/>
</dbReference>
<dbReference type="Proteomes" id="UP000285655">
    <property type="component" value="Unassembled WGS sequence"/>
</dbReference>
<sequence length="272" mass="30110">MKQTEDKIKIFLEAIPWLKEFKGKIFVLKYGGELLQDKESLELIAEDIDLLCTLGIHSVVVHGGGPQLDAELAKKGIQFEKKEGMRVSSGEIIREAQRVFKGIAQEIQKNIRIHHIKTKLIPNDYIRVKRAEDLGFVGKVTSIDPLFAKMIVGCTVPIMPLLGFDEEGHLCNINADDMAVSVAEMLGAEKLIIHTSVDGVLDDKGKRITHLDLSIAEEMIRDGHIKGGMIPKVIHALESEKVGKIHIINGQIPHALLYEVFTSGGIGTEIVR</sequence>
<dbReference type="PANTHER" id="PTHR23342">
    <property type="entry name" value="N-ACETYLGLUTAMATE SYNTHASE"/>
    <property type="match status" value="1"/>
</dbReference>
<evidence type="ECO:0000259" key="10">
    <source>
        <dbReference type="Pfam" id="PF00696"/>
    </source>
</evidence>
<evidence type="ECO:0000256" key="6">
    <source>
        <dbReference type="ARBA" id="ARBA00022741"/>
    </source>
</evidence>